<evidence type="ECO:0000256" key="3">
    <source>
        <dbReference type="ARBA" id="ARBA00023125"/>
    </source>
</evidence>
<dbReference type="Pfam" id="PF00126">
    <property type="entry name" value="HTH_1"/>
    <property type="match status" value="1"/>
</dbReference>
<dbReference type="PROSITE" id="PS50931">
    <property type="entry name" value="HTH_LYSR"/>
    <property type="match status" value="1"/>
</dbReference>
<evidence type="ECO:0000313" key="7">
    <source>
        <dbReference type="Proteomes" id="UP000319732"/>
    </source>
</evidence>
<comment type="caution">
    <text evidence="6">The sequence shown here is derived from an EMBL/GenBank/DDBJ whole genome shotgun (WGS) entry which is preliminary data.</text>
</comment>
<reference evidence="6 7" key="1">
    <citation type="submission" date="2019-06" db="EMBL/GenBank/DDBJ databases">
        <title>Whole genome sequence for Cellvibrionaceae sp. R142.</title>
        <authorList>
            <person name="Wang G."/>
        </authorList>
    </citation>
    <scope>NUCLEOTIDE SEQUENCE [LARGE SCALE GENOMIC DNA]</scope>
    <source>
        <strain evidence="6 7">R142</strain>
    </source>
</reference>
<evidence type="ECO:0000256" key="2">
    <source>
        <dbReference type="ARBA" id="ARBA00023015"/>
    </source>
</evidence>
<dbReference type="CDD" id="cd05466">
    <property type="entry name" value="PBP2_LTTR_substrate"/>
    <property type="match status" value="1"/>
</dbReference>
<dbReference type="PANTHER" id="PTHR30126:SF81">
    <property type="entry name" value="HTH-TYPE TRANSCRIPTIONAL REGULATOR ILVY"/>
    <property type="match status" value="1"/>
</dbReference>
<dbReference type="InterPro" id="IPR036390">
    <property type="entry name" value="WH_DNA-bd_sf"/>
</dbReference>
<dbReference type="FunFam" id="1.10.10.10:FF:000001">
    <property type="entry name" value="LysR family transcriptional regulator"/>
    <property type="match status" value="1"/>
</dbReference>
<dbReference type="PRINTS" id="PR00039">
    <property type="entry name" value="HTHLYSR"/>
</dbReference>
<dbReference type="OrthoDB" id="9785745at2"/>
<evidence type="ECO:0000259" key="5">
    <source>
        <dbReference type="PROSITE" id="PS50931"/>
    </source>
</evidence>
<sequence>MDTQNLKAFRAVAEQASFSAAAQQLHLTQPAVSKRIAALEQQLGCRLFDRIGRRTALTEAGRALLPRAQHILREVADTRRLIADLAGSVSGRLHLATSHHIGLHRLPAVLRRFARRYPAVTLDLDFLDSEKAYDAVLQGQVELAVVTLGPDAESALLSHTIWSDPLAFVCATDHPLRLCEAVTLADLSRYPAILPEAATYTTALVKSLFDAQQLPLRLSMATNYLETIKMMVSIGLGWSVLPTTIIDGQLTTLDLAGLTRQLGCIYHRERSLSNAATAFLRLLKET</sequence>
<feature type="domain" description="HTH lysR-type" evidence="5">
    <location>
        <begin position="1"/>
        <end position="58"/>
    </location>
</feature>
<dbReference type="EMBL" id="VHSG01000034">
    <property type="protein sequence ID" value="TQV67685.1"/>
    <property type="molecule type" value="Genomic_DNA"/>
</dbReference>
<protein>
    <submittedName>
        <fullName evidence="6">LysR family transcriptional regulator</fullName>
    </submittedName>
</protein>
<keyword evidence="3" id="KW-0238">DNA-binding</keyword>
<dbReference type="InterPro" id="IPR036388">
    <property type="entry name" value="WH-like_DNA-bd_sf"/>
</dbReference>
<dbReference type="RefSeq" id="WP_142929741.1">
    <property type="nucleotide sequence ID" value="NZ_ML660110.1"/>
</dbReference>
<dbReference type="PANTHER" id="PTHR30126">
    <property type="entry name" value="HTH-TYPE TRANSCRIPTIONAL REGULATOR"/>
    <property type="match status" value="1"/>
</dbReference>
<dbReference type="SUPFAM" id="SSF53850">
    <property type="entry name" value="Periplasmic binding protein-like II"/>
    <property type="match status" value="1"/>
</dbReference>
<dbReference type="InterPro" id="IPR000847">
    <property type="entry name" value="LysR_HTH_N"/>
</dbReference>
<evidence type="ECO:0000256" key="1">
    <source>
        <dbReference type="ARBA" id="ARBA00009437"/>
    </source>
</evidence>
<dbReference type="Pfam" id="PF03466">
    <property type="entry name" value="LysR_substrate"/>
    <property type="match status" value="1"/>
</dbReference>
<name>A0A545SRW1_9GAMM</name>
<proteinExistence type="inferred from homology"/>
<dbReference type="SUPFAM" id="SSF46785">
    <property type="entry name" value="Winged helix' DNA-binding domain"/>
    <property type="match status" value="1"/>
</dbReference>
<dbReference type="AlphaFoldDB" id="A0A545SRW1"/>
<dbReference type="Proteomes" id="UP000319732">
    <property type="component" value="Unassembled WGS sequence"/>
</dbReference>
<keyword evidence="7" id="KW-1185">Reference proteome</keyword>
<dbReference type="GO" id="GO:0003700">
    <property type="term" value="F:DNA-binding transcription factor activity"/>
    <property type="evidence" value="ECO:0007669"/>
    <property type="project" value="InterPro"/>
</dbReference>
<evidence type="ECO:0000256" key="4">
    <source>
        <dbReference type="ARBA" id="ARBA00023163"/>
    </source>
</evidence>
<gene>
    <name evidence="6" type="ORF">FKG94_25280</name>
</gene>
<keyword evidence="2" id="KW-0805">Transcription regulation</keyword>
<keyword evidence="4" id="KW-0804">Transcription</keyword>
<dbReference type="Gene3D" id="3.40.190.290">
    <property type="match status" value="1"/>
</dbReference>
<dbReference type="Gene3D" id="1.10.10.10">
    <property type="entry name" value="Winged helix-like DNA-binding domain superfamily/Winged helix DNA-binding domain"/>
    <property type="match status" value="1"/>
</dbReference>
<dbReference type="InterPro" id="IPR005119">
    <property type="entry name" value="LysR_subst-bd"/>
</dbReference>
<organism evidence="6 7">
    <name type="scientific">Exilibacterium tricleocarpae</name>
    <dbReference type="NCBI Taxonomy" id="2591008"/>
    <lineage>
        <taxon>Bacteria</taxon>
        <taxon>Pseudomonadati</taxon>
        <taxon>Pseudomonadota</taxon>
        <taxon>Gammaproteobacteria</taxon>
        <taxon>Cellvibrionales</taxon>
        <taxon>Cellvibrionaceae</taxon>
        <taxon>Exilibacterium</taxon>
    </lineage>
</organism>
<dbReference type="GO" id="GO:0000976">
    <property type="term" value="F:transcription cis-regulatory region binding"/>
    <property type="evidence" value="ECO:0007669"/>
    <property type="project" value="TreeGrafter"/>
</dbReference>
<accession>A0A545SRW1</accession>
<evidence type="ECO:0000313" key="6">
    <source>
        <dbReference type="EMBL" id="TQV67685.1"/>
    </source>
</evidence>
<comment type="similarity">
    <text evidence="1">Belongs to the LysR transcriptional regulatory family.</text>
</comment>